<dbReference type="CDD" id="cd11685">
    <property type="entry name" value="UEV_TSG101-like"/>
    <property type="match status" value="1"/>
</dbReference>
<dbReference type="Pfam" id="PF05743">
    <property type="entry name" value="UEV"/>
    <property type="match status" value="1"/>
</dbReference>
<dbReference type="AlphaFoldDB" id="A0A3Q4GYV4"/>
<keyword evidence="3" id="KW-1185">Reference proteome</keyword>
<evidence type="ECO:0000313" key="2">
    <source>
        <dbReference type="Ensembl" id="ENSNBRP00000009052.1"/>
    </source>
</evidence>
<dbReference type="InterPro" id="IPR008883">
    <property type="entry name" value="UEV_N"/>
</dbReference>
<name>A0A3Q4GYV4_NEOBR</name>
<dbReference type="Ensembl" id="ENSNBRT00000009311.1">
    <property type="protein sequence ID" value="ENSNBRP00000009052.1"/>
    <property type="gene ID" value="ENSNBRG00000007083.1"/>
</dbReference>
<protein>
    <recommendedName>
        <fullName evidence="1">UEV domain-containing protein</fullName>
    </recommendedName>
</protein>
<dbReference type="PANTHER" id="PTHR23306:SF18">
    <property type="entry name" value="UBIQUITIN-CONJUGATING ENZYME E2 VARIANT 3"/>
    <property type="match status" value="1"/>
</dbReference>
<reference evidence="2" key="2">
    <citation type="submission" date="2025-09" db="UniProtKB">
        <authorList>
            <consortium name="Ensembl"/>
        </authorList>
    </citation>
    <scope>IDENTIFICATION</scope>
</reference>
<dbReference type="Proteomes" id="UP000261580">
    <property type="component" value="Unassembled WGS sequence"/>
</dbReference>
<sequence>MDLTPEQIQRILSKYKFRDVAVEELEKIYRIYPGMKPSTGTYTFSDSTQKDLLKLTGTLPVQYEGMADPNSSHLPPNFDRKSCII</sequence>
<dbReference type="InterPro" id="IPR052070">
    <property type="entry name" value="ESCRT-I_UEV_domain"/>
</dbReference>
<evidence type="ECO:0000259" key="1">
    <source>
        <dbReference type="PROSITE" id="PS51322"/>
    </source>
</evidence>
<dbReference type="GeneTree" id="ENSGT01000000216403"/>
<dbReference type="Bgee" id="ENSNBRG00000007083">
    <property type="expression patterns" value="Expressed in camera-type eye and 5 other cell types or tissues"/>
</dbReference>
<proteinExistence type="predicted"/>
<accession>A0A3Q4GYV4</accession>
<dbReference type="GO" id="GO:0015031">
    <property type="term" value="P:protein transport"/>
    <property type="evidence" value="ECO:0007669"/>
    <property type="project" value="InterPro"/>
</dbReference>
<dbReference type="STRING" id="32507.ENSNBRP00000009052"/>
<dbReference type="PROSITE" id="PS51322">
    <property type="entry name" value="UEV"/>
    <property type="match status" value="1"/>
</dbReference>
<dbReference type="InterPro" id="IPR016135">
    <property type="entry name" value="UBQ-conjugating_enzyme/RWD"/>
</dbReference>
<dbReference type="GO" id="GO:0043130">
    <property type="term" value="F:ubiquitin binding"/>
    <property type="evidence" value="ECO:0007669"/>
    <property type="project" value="TreeGrafter"/>
</dbReference>
<evidence type="ECO:0000313" key="3">
    <source>
        <dbReference type="Proteomes" id="UP000261580"/>
    </source>
</evidence>
<reference evidence="2" key="1">
    <citation type="submission" date="2025-08" db="UniProtKB">
        <authorList>
            <consortium name="Ensembl"/>
        </authorList>
    </citation>
    <scope>IDENTIFICATION</scope>
</reference>
<dbReference type="SUPFAM" id="SSF54495">
    <property type="entry name" value="UBC-like"/>
    <property type="match status" value="1"/>
</dbReference>
<dbReference type="GO" id="GO:0008333">
    <property type="term" value="P:endosome to lysosome transport"/>
    <property type="evidence" value="ECO:0007669"/>
    <property type="project" value="TreeGrafter"/>
</dbReference>
<organism evidence="2 3">
    <name type="scientific">Neolamprologus brichardi</name>
    <name type="common">Fairy cichlid</name>
    <name type="synonym">Lamprologus brichardi</name>
    <dbReference type="NCBI Taxonomy" id="32507"/>
    <lineage>
        <taxon>Eukaryota</taxon>
        <taxon>Metazoa</taxon>
        <taxon>Chordata</taxon>
        <taxon>Craniata</taxon>
        <taxon>Vertebrata</taxon>
        <taxon>Euteleostomi</taxon>
        <taxon>Actinopterygii</taxon>
        <taxon>Neopterygii</taxon>
        <taxon>Teleostei</taxon>
        <taxon>Neoteleostei</taxon>
        <taxon>Acanthomorphata</taxon>
        <taxon>Ovalentaria</taxon>
        <taxon>Cichlomorphae</taxon>
        <taxon>Cichliformes</taxon>
        <taxon>Cichlidae</taxon>
        <taxon>African cichlids</taxon>
        <taxon>Pseudocrenilabrinae</taxon>
        <taxon>Lamprologini</taxon>
        <taxon>Neolamprologus</taxon>
    </lineage>
</organism>
<dbReference type="Gene3D" id="3.10.110.10">
    <property type="entry name" value="Ubiquitin Conjugating Enzyme"/>
    <property type="match status" value="1"/>
</dbReference>
<dbReference type="OMA" id="DLTICEI"/>
<dbReference type="PANTHER" id="PTHR23306">
    <property type="entry name" value="TUMOR SUSCEPTIBILITY GENE 101 PROTEIN-RELATED"/>
    <property type="match status" value="1"/>
</dbReference>
<dbReference type="GO" id="GO:0000813">
    <property type="term" value="C:ESCRT I complex"/>
    <property type="evidence" value="ECO:0007669"/>
    <property type="project" value="TreeGrafter"/>
</dbReference>
<feature type="domain" description="UEV" evidence="1">
    <location>
        <begin position="2"/>
        <end position="85"/>
    </location>
</feature>